<organism evidence="1 2">
    <name type="scientific">Petrolisthes manimaculis</name>
    <dbReference type="NCBI Taxonomy" id="1843537"/>
    <lineage>
        <taxon>Eukaryota</taxon>
        <taxon>Metazoa</taxon>
        <taxon>Ecdysozoa</taxon>
        <taxon>Arthropoda</taxon>
        <taxon>Crustacea</taxon>
        <taxon>Multicrustacea</taxon>
        <taxon>Malacostraca</taxon>
        <taxon>Eumalacostraca</taxon>
        <taxon>Eucarida</taxon>
        <taxon>Decapoda</taxon>
        <taxon>Pleocyemata</taxon>
        <taxon>Anomura</taxon>
        <taxon>Galatheoidea</taxon>
        <taxon>Porcellanidae</taxon>
        <taxon>Petrolisthes</taxon>
    </lineage>
</organism>
<dbReference type="Proteomes" id="UP001292094">
    <property type="component" value="Unassembled WGS sequence"/>
</dbReference>
<proteinExistence type="predicted"/>
<dbReference type="InterPro" id="IPR021109">
    <property type="entry name" value="Peptidase_aspartic_dom_sf"/>
</dbReference>
<dbReference type="EMBL" id="JAWZYT010000180">
    <property type="protein sequence ID" value="KAK4326966.1"/>
    <property type="molecule type" value="Genomic_DNA"/>
</dbReference>
<dbReference type="AlphaFoldDB" id="A0AAE1QIB8"/>
<name>A0AAE1QIB8_9EUCA</name>
<sequence length="82" mass="9091">MHGLKVDPSPSAVTMASTSFSTETSGFCTVDIRVNDRVYDGVRLTVLPQLSANVILGQDFQKQHECYIGVRWTFAPPCNLWS</sequence>
<evidence type="ECO:0000313" key="1">
    <source>
        <dbReference type="EMBL" id="KAK4326966.1"/>
    </source>
</evidence>
<keyword evidence="2" id="KW-1185">Reference proteome</keyword>
<dbReference type="Gene3D" id="2.40.70.10">
    <property type="entry name" value="Acid Proteases"/>
    <property type="match status" value="1"/>
</dbReference>
<evidence type="ECO:0000313" key="2">
    <source>
        <dbReference type="Proteomes" id="UP001292094"/>
    </source>
</evidence>
<accession>A0AAE1QIB8</accession>
<gene>
    <name evidence="1" type="ORF">Pmani_002569</name>
</gene>
<protein>
    <submittedName>
        <fullName evidence="1">Uncharacterized protein</fullName>
    </submittedName>
</protein>
<reference evidence="1" key="1">
    <citation type="submission" date="2023-11" db="EMBL/GenBank/DDBJ databases">
        <title>Genome assemblies of two species of porcelain crab, Petrolisthes cinctipes and Petrolisthes manimaculis (Anomura: Porcellanidae).</title>
        <authorList>
            <person name="Angst P."/>
        </authorList>
    </citation>
    <scope>NUCLEOTIDE SEQUENCE</scope>
    <source>
        <strain evidence="1">PB745_02</strain>
        <tissue evidence="1">Gill</tissue>
    </source>
</reference>
<comment type="caution">
    <text evidence="1">The sequence shown here is derived from an EMBL/GenBank/DDBJ whole genome shotgun (WGS) entry which is preliminary data.</text>
</comment>